<dbReference type="InterPro" id="IPR000623">
    <property type="entry name" value="Shikimate_kinase/TSH1"/>
</dbReference>
<comment type="pathway">
    <text evidence="1">Metabolic intermediate biosynthesis; chorismate biosynthesis; chorismate from D-erythrose 4-phosphate and phosphoenolpyruvate: step 5/7.</text>
</comment>
<evidence type="ECO:0000256" key="8">
    <source>
        <dbReference type="ARBA" id="ARBA00022840"/>
    </source>
</evidence>
<keyword evidence="4" id="KW-0028">Amino-acid biosynthesis</keyword>
<dbReference type="PANTHER" id="PTHR21087">
    <property type="entry name" value="SHIKIMATE KINASE"/>
    <property type="match status" value="1"/>
</dbReference>
<reference evidence="11" key="1">
    <citation type="submission" date="2018-06" db="EMBL/GenBank/DDBJ databases">
        <authorList>
            <person name="Zhirakovskaya E."/>
        </authorList>
    </citation>
    <scope>NUCLEOTIDE SEQUENCE</scope>
</reference>
<dbReference type="SUPFAM" id="SSF52540">
    <property type="entry name" value="P-loop containing nucleoside triphosphate hydrolases"/>
    <property type="match status" value="1"/>
</dbReference>
<keyword evidence="7 11" id="KW-0418">Kinase</keyword>
<evidence type="ECO:0000256" key="3">
    <source>
        <dbReference type="ARBA" id="ARBA00012154"/>
    </source>
</evidence>
<dbReference type="GO" id="GO:0005524">
    <property type="term" value="F:ATP binding"/>
    <property type="evidence" value="ECO:0007669"/>
    <property type="project" value="UniProtKB-KW"/>
</dbReference>
<dbReference type="InterPro" id="IPR027417">
    <property type="entry name" value="P-loop_NTPase"/>
</dbReference>
<dbReference type="CDD" id="cd00464">
    <property type="entry name" value="SK"/>
    <property type="match status" value="1"/>
</dbReference>
<dbReference type="UniPathway" id="UPA00053">
    <property type="reaction ID" value="UER00088"/>
</dbReference>
<evidence type="ECO:0000256" key="5">
    <source>
        <dbReference type="ARBA" id="ARBA00022679"/>
    </source>
</evidence>
<dbReference type="PROSITE" id="PS01128">
    <property type="entry name" value="SHIKIMATE_KINASE"/>
    <property type="match status" value="1"/>
</dbReference>
<dbReference type="GO" id="GO:0005829">
    <property type="term" value="C:cytosol"/>
    <property type="evidence" value="ECO:0007669"/>
    <property type="project" value="TreeGrafter"/>
</dbReference>
<accession>A0A3B0WS62</accession>
<comment type="similarity">
    <text evidence="2">Belongs to the shikimate kinase family.</text>
</comment>
<gene>
    <name evidence="11" type="ORF">MNBD_GAMMA04-940</name>
</gene>
<keyword evidence="5 11" id="KW-0808">Transferase</keyword>
<evidence type="ECO:0000256" key="7">
    <source>
        <dbReference type="ARBA" id="ARBA00022777"/>
    </source>
</evidence>
<name>A0A3B0WS62_9ZZZZ</name>
<dbReference type="GO" id="GO:0009423">
    <property type="term" value="P:chorismate biosynthetic process"/>
    <property type="evidence" value="ECO:0007669"/>
    <property type="project" value="UniProtKB-UniPathway"/>
</dbReference>
<dbReference type="InterPro" id="IPR031322">
    <property type="entry name" value="Shikimate/glucono_kinase"/>
</dbReference>
<proteinExistence type="inferred from homology"/>
<evidence type="ECO:0000256" key="2">
    <source>
        <dbReference type="ARBA" id="ARBA00006997"/>
    </source>
</evidence>
<organism evidence="11">
    <name type="scientific">hydrothermal vent metagenome</name>
    <dbReference type="NCBI Taxonomy" id="652676"/>
    <lineage>
        <taxon>unclassified sequences</taxon>
        <taxon>metagenomes</taxon>
        <taxon>ecological metagenomes</taxon>
    </lineage>
</organism>
<dbReference type="HAMAP" id="MF_00109">
    <property type="entry name" value="Shikimate_kinase"/>
    <property type="match status" value="1"/>
</dbReference>
<dbReference type="PRINTS" id="PR01100">
    <property type="entry name" value="SHIKIMTKNASE"/>
</dbReference>
<keyword evidence="9" id="KW-0057">Aromatic amino acid biosynthesis</keyword>
<sequence length="174" mass="19829">MHKESIFLVGPMGAGKSTVGRLLAEKLHYQFMDSDHEIEARTGASIPMIFDIEGESGFREREAQIIDELTQRTETVLATGGGVVEREVNRQHLRSRGFVVYLKSPVDALIQRTKHDRNRPLLQTGDPAKVLRELMQKREPWYLEMADLVVETQQVSVHRVVKQVLERLAAENII</sequence>
<dbReference type="PANTHER" id="PTHR21087:SF16">
    <property type="entry name" value="SHIKIMATE KINASE 1, CHLOROPLASTIC"/>
    <property type="match status" value="1"/>
</dbReference>
<dbReference type="AlphaFoldDB" id="A0A3B0WS62"/>
<evidence type="ECO:0000256" key="6">
    <source>
        <dbReference type="ARBA" id="ARBA00022741"/>
    </source>
</evidence>
<dbReference type="Pfam" id="PF01202">
    <property type="entry name" value="SKI"/>
    <property type="match status" value="1"/>
</dbReference>
<dbReference type="GO" id="GO:0008652">
    <property type="term" value="P:amino acid biosynthetic process"/>
    <property type="evidence" value="ECO:0007669"/>
    <property type="project" value="UniProtKB-KW"/>
</dbReference>
<evidence type="ECO:0000313" key="11">
    <source>
        <dbReference type="EMBL" id="VAW47136.1"/>
    </source>
</evidence>
<dbReference type="EMBL" id="UOFB01000179">
    <property type="protein sequence ID" value="VAW47136.1"/>
    <property type="molecule type" value="Genomic_DNA"/>
</dbReference>
<dbReference type="GO" id="GO:0004765">
    <property type="term" value="F:shikimate kinase activity"/>
    <property type="evidence" value="ECO:0007669"/>
    <property type="project" value="UniProtKB-EC"/>
</dbReference>
<comment type="catalytic activity">
    <reaction evidence="10">
        <text>shikimate + ATP = 3-phosphoshikimate + ADP + H(+)</text>
        <dbReference type="Rhea" id="RHEA:13121"/>
        <dbReference type="ChEBI" id="CHEBI:15378"/>
        <dbReference type="ChEBI" id="CHEBI:30616"/>
        <dbReference type="ChEBI" id="CHEBI:36208"/>
        <dbReference type="ChEBI" id="CHEBI:145989"/>
        <dbReference type="ChEBI" id="CHEBI:456216"/>
        <dbReference type="EC" id="2.7.1.71"/>
    </reaction>
</comment>
<dbReference type="NCBIfam" id="NF003456">
    <property type="entry name" value="PRK05057.1"/>
    <property type="match status" value="1"/>
</dbReference>
<evidence type="ECO:0000256" key="9">
    <source>
        <dbReference type="ARBA" id="ARBA00023141"/>
    </source>
</evidence>
<keyword evidence="8" id="KW-0067">ATP-binding</keyword>
<dbReference type="InterPro" id="IPR023000">
    <property type="entry name" value="Shikimate_kinase_CS"/>
</dbReference>
<evidence type="ECO:0000256" key="4">
    <source>
        <dbReference type="ARBA" id="ARBA00022605"/>
    </source>
</evidence>
<dbReference type="Gene3D" id="3.40.50.300">
    <property type="entry name" value="P-loop containing nucleotide triphosphate hydrolases"/>
    <property type="match status" value="1"/>
</dbReference>
<evidence type="ECO:0000256" key="10">
    <source>
        <dbReference type="ARBA" id="ARBA00048567"/>
    </source>
</evidence>
<dbReference type="GO" id="GO:0009073">
    <property type="term" value="P:aromatic amino acid family biosynthetic process"/>
    <property type="evidence" value="ECO:0007669"/>
    <property type="project" value="UniProtKB-KW"/>
</dbReference>
<protein>
    <recommendedName>
        <fullName evidence="3">shikimate kinase</fullName>
        <ecNumber evidence="3">2.7.1.71</ecNumber>
    </recommendedName>
</protein>
<evidence type="ECO:0000256" key="1">
    <source>
        <dbReference type="ARBA" id="ARBA00004842"/>
    </source>
</evidence>
<dbReference type="EC" id="2.7.1.71" evidence="3"/>
<keyword evidence="6" id="KW-0547">Nucleotide-binding</keyword>